<organism evidence="1 2">
    <name type="scientific">Bradyrhizobium cajani</name>
    <dbReference type="NCBI Taxonomy" id="1928661"/>
    <lineage>
        <taxon>Bacteria</taxon>
        <taxon>Pseudomonadati</taxon>
        <taxon>Pseudomonadota</taxon>
        <taxon>Alphaproteobacteria</taxon>
        <taxon>Hyphomicrobiales</taxon>
        <taxon>Nitrobacteraceae</taxon>
        <taxon>Bradyrhizobium</taxon>
    </lineage>
</organism>
<dbReference type="EMBL" id="WQNE01000005">
    <property type="protein sequence ID" value="MVT73309.1"/>
    <property type="molecule type" value="Genomic_DNA"/>
</dbReference>
<comment type="caution">
    <text evidence="1">The sequence shown here is derived from an EMBL/GenBank/DDBJ whole genome shotgun (WGS) entry which is preliminary data.</text>
</comment>
<dbReference type="OrthoDB" id="7594252at2"/>
<sequence length="310" mass="34461">MEDADVARLLGEPPRLVHADIVGHPRLPEARRYYLDCILKIYDGEPFLVRLLVESGRFSLYHLALVLEAAQDPARRETWLTAALLKKWLATLGIASGRHVDHLLARLHEVGYITSEPSLCDRRVRILSLTEEARAHDRAWLAAHYAPLSMLYPEHDYACALRPSASFQTLHRRTSLNFASLGGRLMLSEPHVLLFLNHAAGYPILAALLQAAMCDGEQQASLRYADIGHRFGVSHTQVRKLLVAAEERGLVKLHAGGGHKVEILPELWTSHDRAIAGGMYYHDVVYVATMRAADALTQLEAGHAVDAIEA</sequence>
<dbReference type="Proteomes" id="UP000449969">
    <property type="component" value="Unassembled WGS sequence"/>
</dbReference>
<gene>
    <name evidence="1" type="ORF">GPL20_09335</name>
</gene>
<protein>
    <submittedName>
        <fullName evidence="1">Uncharacterized protein</fullName>
    </submittedName>
</protein>
<dbReference type="InterPro" id="IPR036388">
    <property type="entry name" value="WH-like_DNA-bd_sf"/>
</dbReference>
<evidence type="ECO:0000313" key="2">
    <source>
        <dbReference type="Proteomes" id="UP000449969"/>
    </source>
</evidence>
<keyword evidence="2" id="KW-1185">Reference proteome</keyword>
<name>A0A844TA22_9BRAD</name>
<proteinExistence type="predicted"/>
<dbReference type="InterPro" id="IPR036390">
    <property type="entry name" value="WH_DNA-bd_sf"/>
</dbReference>
<dbReference type="AlphaFoldDB" id="A0A844TA22"/>
<dbReference type="SUPFAM" id="SSF46785">
    <property type="entry name" value="Winged helix' DNA-binding domain"/>
    <property type="match status" value="1"/>
</dbReference>
<dbReference type="Gene3D" id="1.10.10.10">
    <property type="entry name" value="Winged helix-like DNA-binding domain superfamily/Winged helix DNA-binding domain"/>
    <property type="match status" value="1"/>
</dbReference>
<reference evidence="1 2" key="1">
    <citation type="submission" date="2019-12" db="EMBL/GenBank/DDBJ databases">
        <title>Draft genome sequences Bradyrhizobium cajani AMBPC1010, Bradyrhizobium pachyrhizi AMBPC1040 and Bradyrhizobium yuanmingense ALSPC3051, three plant growth promoting strains isolated from nodules of Cajanus cajan L. in Dominican Republic.</title>
        <authorList>
            <person name="Flores-Felix J.D."/>
            <person name="Araujo J."/>
            <person name="Diaz-Alcantara C."/>
            <person name="Gonzalez-Andres F."/>
            <person name="Velazquez E."/>
        </authorList>
    </citation>
    <scope>NUCLEOTIDE SEQUENCE [LARGE SCALE GENOMIC DNA]</scope>
    <source>
        <strain evidence="1 2">1010</strain>
    </source>
</reference>
<accession>A0A844TA22</accession>
<dbReference type="RefSeq" id="WP_157329280.1">
    <property type="nucleotide sequence ID" value="NZ_JANADL010000063.1"/>
</dbReference>
<evidence type="ECO:0000313" key="1">
    <source>
        <dbReference type="EMBL" id="MVT73309.1"/>
    </source>
</evidence>